<dbReference type="AlphaFoldDB" id="A0A2Z7D5S5"/>
<reference evidence="2 3" key="1">
    <citation type="journal article" date="2015" name="Proc. Natl. Acad. Sci. U.S.A.">
        <title>The resurrection genome of Boea hygrometrica: A blueprint for survival of dehydration.</title>
        <authorList>
            <person name="Xiao L."/>
            <person name="Yang G."/>
            <person name="Zhang L."/>
            <person name="Yang X."/>
            <person name="Zhao S."/>
            <person name="Ji Z."/>
            <person name="Zhou Q."/>
            <person name="Hu M."/>
            <person name="Wang Y."/>
            <person name="Chen M."/>
            <person name="Xu Y."/>
            <person name="Jin H."/>
            <person name="Xiao X."/>
            <person name="Hu G."/>
            <person name="Bao F."/>
            <person name="Hu Y."/>
            <person name="Wan P."/>
            <person name="Li L."/>
            <person name="Deng X."/>
            <person name="Kuang T."/>
            <person name="Xiang C."/>
            <person name="Zhu J.K."/>
            <person name="Oliver M.J."/>
            <person name="He Y."/>
        </authorList>
    </citation>
    <scope>NUCLEOTIDE SEQUENCE [LARGE SCALE GENOMIC DNA]</scope>
    <source>
        <strain evidence="3">cv. XS01</strain>
    </source>
</reference>
<feature type="region of interest" description="Disordered" evidence="1">
    <location>
        <begin position="1"/>
        <end position="78"/>
    </location>
</feature>
<organism evidence="2 3">
    <name type="scientific">Dorcoceras hygrometricum</name>
    <dbReference type="NCBI Taxonomy" id="472368"/>
    <lineage>
        <taxon>Eukaryota</taxon>
        <taxon>Viridiplantae</taxon>
        <taxon>Streptophyta</taxon>
        <taxon>Embryophyta</taxon>
        <taxon>Tracheophyta</taxon>
        <taxon>Spermatophyta</taxon>
        <taxon>Magnoliopsida</taxon>
        <taxon>eudicotyledons</taxon>
        <taxon>Gunneridae</taxon>
        <taxon>Pentapetalae</taxon>
        <taxon>asterids</taxon>
        <taxon>lamiids</taxon>
        <taxon>Lamiales</taxon>
        <taxon>Gesneriaceae</taxon>
        <taxon>Didymocarpoideae</taxon>
        <taxon>Trichosporeae</taxon>
        <taxon>Loxocarpinae</taxon>
        <taxon>Dorcoceras</taxon>
    </lineage>
</organism>
<keyword evidence="2" id="KW-0418">Kinase</keyword>
<feature type="compositionally biased region" description="Basic residues" evidence="1">
    <location>
        <begin position="9"/>
        <end position="20"/>
    </location>
</feature>
<proteinExistence type="predicted"/>
<evidence type="ECO:0000313" key="2">
    <source>
        <dbReference type="EMBL" id="KZV52241.1"/>
    </source>
</evidence>
<sequence>MTSPERRPPPRNHVRRKAARGRTAARITAQPIARPASGAKQRPATTLQSLGQSTTRRDIARPARKRPASELPTAQHRAAISRHVSIASLIQALNMASGRAPCAASALVLAAMMMWHRHARRHRGRCDDDFASFRF</sequence>
<name>A0A2Z7D5S5_9LAMI</name>
<dbReference type="GO" id="GO:0016301">
    <property type="term" value="F:kinase activity"/>
    <property type="evidence" value="ECO:0007669"/>
    <property type="project" value="UniProtKB-KW"/>
</dbReference>
<dbReference type="Proteomes" id="UP000250235">
    <property type="component" value="Unassembled WGS sequence"/>
</dbReference>
<keyword evidence="2" id="KW-0808">Transferase</keyword>
<evidence type="ECO:0000256" key="1">
    <source>
        <dbReference type="SAM" id="MobiDB-lite"/>
    </source>
</evidence>
<keyword evidence="2" id="KW-0675">Receptor</keyword>
<dbReference type="EMBL" id="KQ991146">
    <property type="protein sequence ID" value="KZV52241.1"/>
    <property type="molecule type" value="Genomic_DNA"/>
</dbReference>
<keyword evidence="3" id="KW-1185">Reference proteome</keyword>
<gene>
    <name evidence="2" type="ORF">F511_34380</name>
</gene>
<accession>A0A2Z7D5S5</accession>
<feature type="compositionally biased region" description="Polar residues" evidence="1">
    <location>
        <begin position="43"/>
        <end position="54"/>
    </location>
</feature>
<keyword evidence="2" id="KW-0430">Lectin</keyword>
<protein>
    <submittedName>
        <fullName evidence="2">L-type lectin-domain containing receptor kinase VII.1-like</fullName>
    </submittedName>
</protein>
<evidence type="ECO:0000313" key="3">
    <source>
        <dbReference type="Proteomes" id="UP000250235"/>
    </source>
</evidence>
<dbReference type="GO" id="GO:0030246">
    <property type="term" value="F:carbohydrate binding"/>
    <property type="evidence" value="ECO:0007669"/>
    <property type="project" value="UniProtKB-KW"/>
</dbReference>